<name>A0A4V2S3W5_9PSEU</name>
<dbReference type="AlphaFoldDB" id="A0A4V2S3W5"/>
<reference evidence="1 2" key="1">
    <citation type="submission" date="2019-03" db="EMBL/GenBank/DDBJ databases">
        <title>Genomic Encyclopedia of Type Strains, Phase IV (KMG-IV): sequencing the most valuable type-strain genomes for metagenomic binning, comparative biology and taxonomic classification.</title>
        <authorList>
            <person name="Goeker M."/>
        </authorList>
    </citation>
    <scope>NUCLEOTIDE SEQUENCE [LARGE SCALE GENOMIC DNA]</scope>
    <source>
        <strain evidence="1 2">DSM 45934</strain>
    </source>
</reference>
<keyword evidence="2" id="KW-1185">Reference proteome</keyword>
<dbReference type="OrthoDB" id="3676909at2"/>
<evidence type="ECO:0000313" key="1">
    <source>
        <dbReference type="EMBL" id="TCO45900.1"/>
    </source>
</evidence>
<dbReference type="SUPFAM" id="SSF48576">
    <property type="entry name" value="Terpenoid synthases"/>
    <property type="match status" value="1"/>
</dbReference>
<dbReference type="EMBL" id="SLWS01000020">
    <property type="protein sequence ID" value="TCO45900.1"/>
    <property type="molecule type" value="Genomic_DNA"/>
</dbReference>
<organism evidence="1 2">
    <name type="scientific">Actinocrispum wychmicini</name>
    <dbReference type="NCBI Taxonomy" id="1213861"/>
    <lineage>
        <taxon>Bacteria</taxon>
        <taxon>Bacillati</taxon>
        <taxon>Actinomycetota</taxon>
        <taxon>Actinomycetes</taxon>
        <taxon>Pseudonocardiales</taxon>
        <taxon>Pseudonocardiaceae</taxon>
        <taxon>Actinocrispum</taxon>
    </lineage>
</organism>
<protein>
    <submittedName>
        <fullName evidence="1">Uncharacterized protein</fullName>
    </submittedName>
</protein>
<dbReference type="Proteomes" id="UP000295680">
    <property type="component" value="Unassembled WGS sequence"/>
</dbReference>
<proteinExistence type="predicted"/>
<dbReference type="InterPro" id="IPR008949">
    <property type="entry name" value="Isoprenoid_synthase_dom_sf"/>
</dbReference>
<gene>
    <name evidence="1" type="ORF">EV192_12086</name>
</gene>
<accession>A0A4V2S3W5</accession>
<evidence type="ECO:0000313" key="2">
    <source>
        <dbReference type="Proteomes" id="UP000295680"/>
    </source>
</evidence>
<dbReference type="RefSeq" id="WP_132126090.1">
    <property type="nucleotide sequence ID" value="NZ_SLWS01000020.1"/>
</dbReference>
<comment type="caution">
    <text evidence="1">The sequence shown here is derived from an EMBL/GenBank/DDBJ whole genome shotgun (WGS) entry which is preliminary data.</text>
</comment>
<dbReference type="Gene3D" id="1.10.600.10">
    <property type="entry name" value="Farnesyl Diphosphate Synthase"/>
    <property type="match status" value="1"/>
</dbReference>
<sequence>MRNDLTGFDQIVLPEFALPWTAGLHPDVQATHVALVDWSERHGLLRDDAERERYAGYRFAWLAGRCFPAPTGCSPGGPPPLASQTARLHPRESPALAPCAARMSPWLTGLRACLDDRAPVAQGDP</sequence>